<dbReference type="PROSITE" id="PS01313">
    <property type="entry name" value="LIPB"/>
    <property type="match status" value="1"/>
</dbReference>
<evidence type="ECO:0000256" key="2">
    <source>
        <dbReference type="ARBA" id="ARBA00007907"/>
    </source>
</evidence>
<comment type="caution">
    <text evidence="7">The sequence shown here is derived from an EMBL/GenBank/DDBJ whole genome shotgun (WGS) entry which is preliminary data.</text>
</comment>
<dbReference type="UniPathway" id="UPA00538">
    <property type="reaction ID" value="UER00592"/>
</dbReference>
<dbReference type="PANTHER" id="PTHR10993:SF7">
    <property type="entry name" value="LIPOYLTRANSFERASE 2, MITOCHONDRIAL-RELATED"/>
    <property type="match status" value="1"/>
</dbReference>
<dbReference type="Gene3D" id="3.30.930.10">
    <property type="entry name" value="Bira Bifunctional Protein, Domain 2"/>
    <property type="match status" value="1"/>
</dbReference>
<evidence type="ECO:0000259" key="6">
    <source>
        <dbReference type="PROSITE" id="PS51733"/>
    </source>
</evidence>
<feature type="domain" description="BPL/LPL catalytic" evidence="6">
    <location>
        <begin position="37"/>
        <end position="223"/>
    </location>
</feature>
<dbReference type="SUPFAM" id="SSF55681">
    <property type="entry name" value="Class II aaRS and biotin synthetases"/>
    <property type="match status" value="1"/>
</dbReference>
<dbReference type="EMBL" id="JACAZH010000009">
    <property type="protein sequence ID" value="KAF7359279.1"/>
    <property type="molecule type" value="Genomic_DNA"/>
</dbReference>
<keyword evidence="5" id="KW-0012">Acyltransferase</keyword>
<dbReference type="PROSITE" id="PS51733">
    <property type="entry name" value="BPL_LPL_CATALYTIC"/>
    <property type="match status" value="1"/>
</dbReference>
<organism evidence="7 8">
    <name type="scientific">Mycena sanguinolenta</name>
    <dbReference type="NCBI Taxonomy" id="230812"/>
    <lineage>
        <taxon>Eukaryota</taxon>
        <taxon>Fungi</taxon>
        <taxon>Dikarya</taxon>
        <taxon>Basidiomycota</taxon>
        <taxon>Agaricomycotina</taxon>
        <taxon>Agaricomycetes</taxon>
        <taxon>Agaricomycetidae</taxon>
        <taxon>Agaricales</taxon>
        <taxon>Marasmiineae</taxon>
        <taxon>Mycenaceae</taxon>
        <taxon>Mycena</taxon>
    </lineage>
</organism>
<name>A0A8H6YHW1_9AGAR</name>
<dbReference type="InterPro" id="IPR000544">
    <property type="entry name" value="Octanoyltransferase"/>
</dbReference>
<keyword evidence="4 7" id="KW-0808">Transferase</keyword>
<dbReference type="EC" id="2.3.1.181" evidence="3"/>
<dbReference type="AlphaFoldDB" id="A0A8H6YHW1"/>
<dbReference type="OrthoDB" id="19908at2759"/>
<comment type="similarity">
    <text evidence="2">Belongs to the LipB family.</text>
</comment>
<evidence type="ECO:0000256" key="5">
    <source>
        <dbReference type="ARBA" id="ARBA00023315"/>
    </source>
</evidence>
<protein>
    <recommendedName>
        <fullName evidence="3">lipoyl(octanoyl) transferase</fullName>
        <ecNumber evidence="3">2.3.1.181</ecNumber>
    </recommendedName>
</protein>
<dbReference type="NCBIfam" id="TIGR00214">
    <property type="entry name" value="lipB"/>
    <property type="match status" value="1"/>
</dbReference>
<dbReference type="InterPro" id="IPR020605">
    <property type="entry name" value="Octanoyltransferase_CS"/>
</dbReference>
<evidence type="ECO:0000256" key="1">
    <source>
        <dbReference type="ARBA" id="ARBA00004821"/>
    </source>
</evidence>
<evidence type="ECO:0000313" key="8">
    <source>
        <dbReference type="Proteomes" id="UP000623467"/>
    </source>
</evidence>
<gene>
    <name evidence="7" type="ORF">MSAN_01270300</name>
</gene>
<keyword evidence="8" id="KW-1185">Reference proteome</keyword>
<dbReference type="InterPro" id="IPR004143">
    <property type="entry name" value="BPL_LPL_catalytic"/>
</dbReference>
<proteinExistence type="inferred from homology"/>
<comment type="pathway">
    <text evidence="1">Protein modification; protein lipoylation via endogenous pathway; protein N(6)-(lipoyl)lysine from octanoyl-[acyl-carrier-protein]: step 1/2.</text>
</comment>
<dbReference type="Proteomes" id="UP000623467">
    <property type="component" value="Unassembled WGS sequence"/>
</dbReference>
<dbReference type="PANTHER" id="PTHR10993">
    <property type="entry name" value="OCTANOYLTRANSFERASE"/>
    <property type="match status" value="1"/>
</dbReference>
<dbReference type="GO" id="GO:0033819">
    <property type="term" value="F:lipoyl(octanoyl) transferase activity"/>
    <property type="evidence" value="ECO:0007669"/>
    <property type="project" value="UniProtKB-EC"/>
</dbReference>
<evidence type="ECO:0000256" key="4">
    <source>
        <dbReference type="ARBA" id="ARBA00022679"/>
    </source>
</evidence>
<dbReference type="InterPro" id="IPR045864">
    <property type="entry name" value="aa-tRNA-synth_II/BPL/LPL"/>
</dbReference>
<accession>A0A8H6YHW1</accession>
<evidence type="ECO:0000256" key="3">
    <source>
        <dbReference type="ARBA" id="ARBA00012334"/>
    </source>
</evidence>
<evidence type="ECO:0000313" key="7">
    <source>
        <dbReference type="EMBL" id="KAF7359279.1"/>
    </source>
</evidence>
<sequence>MRFPALYHYFRTPLPYAQTLALQERIHQLQLLHRKTSSHKDILLLLHHRPVYTSGRRQTEESVQDERTRLTNIGADFVTTARGGELTFHGPGQIVGYPLIDLSRSSPPISVRDYVCRVQKALELHLLEAHAIKHAPSDHTGVFVDKNTKIASIGVQVRHRLTTHGFAMNITREPIRWFDQVVACGLADVKAGSVETVKGKEVDIHAEIPGLVVRFGRMLEREFQPMNLTEEGEIGEAIAAAEEDALAIGDWAKAPHLQQHNP</sequence>
<dbReference type="GO" id="GO:0009249">
    <property type="term" value="P:protein lipoylation"/>
    <property type="evidence" value="ECO:0007669"/>
    <property type="project" value="InterPro"/>
</dbReference>
<dbReference type="Pfam" id="PF21948">
    <property type="entry name" value="LplA-B_cat"/>
    <property type="match status" value="1"/>
</dbReference>
<reference evidence="7" key="1">
    <citation type="submission" date="2020-05" db="EMBL/GenBank/DDBJ databases">
        <title>Mycena genomes resolve the evolution of fungal bioluminescence.</title>
        <authorList>
            <person name="Tsai I.J."/>
        </authorList>
    </citation>
    <scope>NUCLEOTIDE SEQUENCE</scope>
    <source>
        <strain evidence="7">160909Yilan</strain>
    </source>
</reference>